<feature type="transmembrane region" description="Helical" evidence="2">
    <location>
        <begin position="31"/>
        <end position="52"/>
    </location>
</feature>
<accession>A0A7S2FMV1</accession>
<evidence type="ECO:0000256" key="2">
    <source>
        <dbReference type="SAM" id="Phobius"/>
    </source>
</evidence>
<dbReference type="AlphaFoldDB" id="A0A7S2FMV1"/>
<feature type="coiled-coil region" evidence="1">
    <location>
        <begin position="130"/>
        <end position="171"/>
    </location>
</feature>
<keyword evidence="2" id="KW-0472">Membrane</keyword>
<keyword evidence="2" id="KW-0812">Transmembrane</keyword>
<keyword evidence="1" id="KW-0175">Coiled coil</keyword>
<evidence type="ECO:0000313" key="3">
    <source>
        <dbReference type="EMBL" id="CAD9401059.1"/>
    </source>
</evidence>
<organism evidence="3">
    <name type="scientific">Alexandrium andersonii</name>
    <dbReference type="NCBI Taxonomy" id="327968"/>
    <lineage>
        <taxon>Eukaryota</taxon>
        <taxon>Sar</taxon>
        <taxon>Alveolata</taxon>
        <taxon>Dinophyceae</taxon>
        <taxon>Gonyaulacales</taxon>
        <taxon>Pyrocystaceae</taxon>
        <taxon>Alexandrium</taxon>
    </lineage>
</organism>
<proteinExistence type="predicted"/>
<name>A0A7S2FMV1_9DINO</name>
<protein>
    <submittedName>
        <fullName evidence="3">Uncharacterized protein</fullName>
    </submittedName>
</protein>
<keyword evidence="2" id="KW-1133">Transmembrane helix</keyword>
<sequence>MAQADFLATRNCVVWPPNGRVAMAPPRLEGRLFPCAVALAAVATAGTFLAAFTGPTQRNRSAGLRGPVARQATPAEVSANVRRRWLRADLEALADSLGAEAANSTRSDLELLAFVTSKVKSMEEPDEDKMAELADEKSAAVERAAELEKSLAEATQRADQLAEGVKELGELVGVGGFGGIFSFFMSETDFLKETKAKVAELTKTKTGR</sequence>
<dbReference type="EMBL" id="HBGQ01024152">
    <property type="protein sequence ID" value="CAD9401059.1"/>
    <property type="molecule type" value="Transcribed_RNA"/>
</dbReference>
<reference evidence="3" key="1">
    <citation type="submission" date="2021-01" db="EMBL/GenBank/DDBJ databases">
        <authorList>
            <person name="Corre E."/>
            <person name="Pelletier E."/>
            <person name="Niang G."/>
            <person name="Scheremetjew M."/>
            <person name="Finn R."/>
            <person name="Kale V."/>
            <person name="Holt S."/>
            <person name="Cochrane G."/>
            <person name="Meng A."/>
            <person name="Brown T."/>
            <person name="Cohen L."/>
        </authorList>
    </citation>
    <scope>NUCLEOTIDE SEQUENCE</scope>
    <source>
        <strain evidence="3">CCMP2222</strain>
    </source>
</reference>
<gene>
    <name evidence="3" type="ORF">AAND1436_LOCUS11933</name>
</gene>
<evidence type="ECO:0000256" key="1">
    <source>
        <dbReference type="SAM" id="Coils"/>
    </source>
</evidence>